<gene>
    <name evidence="1" type="ORF">HS961_12495</name>
</gene>
<reference evidence="1 2" key="1">
    <citation type="journal article" date="2020" name="G3 (Bethesda)">
        <title>CeMbio - The Caenorhabditis elegans Microbiome Resource.</title>
        <authorList>
            <person name="Dirksen P."/>
            <person name="Assie A."/>
            <person name="Zimmermann J."/>
            <person name="Zhang F."/>
            <person name="Tietje A.M."/>
            <person name="Marsh S.A."/>
            <person name="Felix M.A."/>
            <person name="Shapira M."/>
            <person name="Kaleta C."/>
            <person name="Schulenburg H."/>
            <person name="Samuel B."/>
        </authorList>
    </citation>
    <scope>NUCLEOTIDE SEQUENCE [LARGE SCALE GENOMIC DNA]</scope>
    <source>
        <strain evidence="1 2">BIGb0172</strain>
    </source>
</reference>
<dbReference type="RefSeq" id="WP_182322405.1">
    <property type="nucleotide sequence ID" value="NZ_CP058554.1"/>
</dbReference>
<protein>
    <submittedName>
        <fullName evidence="1">Uncharacterized protein</fullName>
    </submittedName>
</protein>
<dbReference type="KEGG" id="cpis:HS961_12495"/>
<sequence>MQKARAVAGLWGWVRGWRRVRRGLGLLWVCWGADLGRAGRSARLADGG</sequence>
<keyword evidence="2" id="KW-1185">Reference proteome</keyword>
<accession>A0A7G5EHV4</accession>
<dbReference type="AlphaFoldDB" id="A0A7G5EHV4"/>
<proteinExistence type="predicted"/>
<dbReference type="Proteomes" id="UP000515240">
    <property type="component" value="Chromosome"/>
</dbReference>
<dbReference type="EMBL" id="CP058554">
    <property type="protein sequence ID" value="QMV73579.1"/>
    <property type="molecule type" value="Genomic_DNA"/>
</dbReference>
<organism evidence="1 2">
    <name type="scientific">Comamonas piscis</name>
    <dbReference type="NCBI Taxonomy" id="1562974"/>
    <lineage>
        <taxon>Bacteria</taxon>
        <taxon>Pseudomonadati</taxon>
        <taxon>Pseudomonadota</taxon>
        <taxon>Betaproteobacteria</taxon>
        <taxon>Burkholderiales</taxon>
        <taxon>Comamonadaceae</taxon>
        <taxon>Comamonas</taxon>
    </lineage>
</organism>
<name>A0A7G5EHV4_9BURK</name>
<evidence type="ECO:0000313" key="1">
    <source>
        <dbReference type="EMBL" id="QMV73579.1"/>
    </source>
</evidence>
<evidence type="ECO:0000313" key="2">
    <source>
        <dbReference type="Proteomes" id="UP000515240"/>
    </source>
</evidence>